<dbReference type="RefSeq" id="WP_213498550.1">
    <property type="nucleotide sequence ID" value="NZ_CP074694.1"/>
</dbReference>
<keyword evidence="3" id="KW-0456">Lyase</keyword>
<dbReference type="Gene3D" id="3.40.50.720">
    <property type="entry name" value="NAD(P)-binding Rossmann-like Domain"/>
    <property type="match status" value="1"/>
</dbReference>
<dbReference type="Proteomes" id="UP000676194">
    <property type="component" value="Chromosome"/>
</dbReference>
<dbReference type="SUPFAM" id="SSF51735">
    <property type="entry name" value="NAD(P)-binding Rossmann-fold domains"/>
    <property type="match status" value="1"/>
</dbReference>
<comment type="similarity">
    <text evidence="1">Belongs to the NAD(P)-dependent epimerase/dehydratase family.</text>
</comment>
<proteinExistence type="inferred from homology"/>
<dbReference type="KEGG" id="tsph:KIH39_06935"/>
<evidence type="ECO:0000256" key="1">
    <source>
        <dbReference type="ARBA" id="ARBA00007637"/>
    </source>
</evidence>
<reference evidence="3" key="1">
    <citation type="submission" date="2021-05" db="EMBL/GenBank/DDBJ databases">
        <title>Complete genome sequence of the cellulolytic planctomycete Telmatocola sphagniphila SP2T and characterization of the first cellulase from planctomycetes.</title>
        <authorList>
            <person name="Rakitin A.L."/>
            <person name="Beletsky A.V."/>
            <person name="Naumoff D.G."/>
            <person name="Kulichevskaya I.S."/>
            <person name="Mardanov A.V."/>
            <person name="Ravin N.V."/>
            <person name="Dedysh S.N."/>
        </authorList>
    </citation>
    <scope>NUCLEOTIDE SEQUENCE</scope>
    <source>
        <strain evidence="3">SP2T</strain>
    </source>
</reference>
<protein>
    <submittedName>
        <fullName evidence="3">GDP-mannose 4,6-dehydratase</fullName>
        <ecNumber evidence="3">4.2.1.47</ecNumber>
    </submittedName>
</protein>
<dbReference type="AlphaFoldDB" id="A0A8E6EZD5"/>
<feature type="domain" description="NAD-dependent epimerase/dehydratase" evidence="2">
    <location>
        <begin position="4"/>
        <end position="238"/>
    </location>
</feature>
<evidence type="ECO:0000313" key="4">
    <source>
        <dbReference type="Proteomes" id="UP000676194"/>
    </source>
</evidence>
<dbReference type="Gene3D" id="3.90.25.10">
    <property type="entry name" value="UDP-galactose 4-epimerase, domain 1"/>
    <property type="match status" value="1"/>
</dbReference>
<dbReference type="GO" id="GO:0008446">
    <property type="term" value="F:GDP-mannose 4,6-dehydratase activity"/>
    <property type="evidence" value="ECO:0007669"/>
    <property type="project" value="UniProtKB-EC"/>
</dbReference>
<evidence type="ECO:0000259" key="2">
    <source>
        <dbReference type="Pfam" id="PF01370"/>
    </source>
</evidence>
<dbReference type="EC" id="4.2.1.47" evidence="3"/>
<dbReference type="PRINTS" id="PR01713">
    <property type="entry name" value="NUCEPIMERASE"/>
</dbReference>
<dbReference type="EMBL" id="CP074694">
    <property type="protein sequence ID" value="QVL33638.1"/>
    <property type="molecule type" value="Genomic_DNA"/>
</dbReference>
<dbReference type="PANTHER" id="PTHR43000">
    <property type="entry name" value="DTDP-D-GLUCOSE 4,6-DEHYDRATASE-RELATED"/>
    <property type="match status" value="1"/>
</dbReference>
<organism evidence="3 4">
    <name type="scientific">Telmatocola sphagniphila</name>
    <dbReference type="NCBI Taxonomy" id="1123043"/>
    <lineage>
        <taxon>Bacteria</taxon>
        <taxon>Pseudomonadati</taxon>
        <taxon>Planctomycetota</taxon>
        <taxon>Planctomycetia</taxon>
        <taxon>Gemmatales</taxon>
        <taxon>Gemmataceae</taxon>
    </lineage>
</organism>
<dbReference type="InterPro" id="IPR036291">
    <property type="entry name" value="NAD(P)-bd_dom_sf"/>
</dbReference>
<gene>
    <name evidence="3" type="ORF">KIH39_06935</name>
</gene>
<name>A0A8E6EZD5_9BACT</name>
<keyword evidence="4" id="KW-1185">Reference proteome</keyword>
<evidence type="ECO:0000313" key="3">
    <source>
        <dbReference type="EMBL" id="QVL33638.1"/>
    </source>
</evidence>
<sequence length="314" mass="35267">MECLVTGAAGFIGSHLCERLLKEGHRVTGVDCFTNYYDRTFKDANLTHLHGKRGFKFLEKDLSRDDLSNALTGVEIVFHLAAMPGLVKSWTHFDEYNRCNLTATSRLLDQLKGHPTLQRLVYASTSSVYGKYASGDESLPLRPSSPYGITKLAGENLCRVYLEEFDVPTVVLRYFSVFGPRQRPDMGYHKFIQAVLNDQPIQLTGDGSQMRGNTYISDCVEATYRGMSTVTGETFNIGGGEIISVSDVIRKIEKLTGKKARIERKPERNGDQKHTGADITKFQRHTGWAPKIGVEEGLELQIEWHRNFGRRLAA</sequence>
<accession>A0A8E6EZD5</accession>
<dbReference type="InterPro" id="IPR001509">
    <property type="entry name" value="Epimerase_deHydtase"/>
</dbReference>
<dbReference type="Pfam" id="PF01370">
    <property type="entry name" value="Epimerase"/>
    <property type="match status" value="1"/>
</dbReference>